<proteinExistence type="predicted"/>
<protein>
    <recommendedName>
        <fullName evidence="3">Peptidase family M23</fullName>
    </recommendedName>
</protein>
<keyword evidence="2" id="KW-1185">Reference proteome</keyword>
<dbReference type="InterPro" id="IPR050570">
    <property type="entry name" value="Cell_wall_metabolism_enzyme"/>
</dbReference>
<dbReference type="PANTHER" id="PTHR21666">
    <property type="entry name" value="PEPTIDASE-RELATED"/>
    <property type="match status" value="1"/>
</dbReference>
<dbReference type="EMBL" id="BMYF01000003">
    <property type="protein sequence ID" value="GHB28312.1"/>
    <property type="molecule type" value="Genomic_DNA"/>
</dbReference>
<dbReference type="AlphaFoldDB" id="A0A8J3CW65"/>
<dbReference type="Gene3D" id="2.70.70.10">
    <property type="entry name" value="Glucose Permease (Domain IIA)"/>
    <property type="match status" value="1"/>
</dbReference>
<dbReference type="SUPFAM" id="SSF51261">
    <property type="entry name" value="Duplicated hybrid motif"/>
    <property type="match status" value="1"/>
</dbReference>
<name>A0A8J3CW65_9BACT</name>
<dbReference type="CDD" id="cd12797">
    <property type="entry name" value="M23_peptidase"/>
    <property type="match status" value="1"/>
</dbReference>
<evidence type="ECO:0000313" key="2">
    <source>
        <dbReference type="Proteomes" id="UP000642809"/>
    </source>
</evidence>
<reference evidence="1" key="1">
    <citation type="journal article" date="2014" name="Int. J. Syst. Evol. Microbiol.">
        <title>Complete genome sequence of Corynebacterium casei LMG S-19264T (=DSM 44701T), isolated from a smear-ripened cheese.</title>
        <authorList>
            <consortium name="US DOE Joint Genome Institute (JGI-PGF)"/>
            <person name="Walter F."/>
            <person name="Albersmeier A."/>
            <person name="Kalinowski J."/>
            <person name="Ruckert C."/>
        </authorList>
    </citation>
    <scope>NUCLEOTIDE SEQUENCE</scope>
    <source>
        <strain evidence="1">KCTC 23224</strain>
    </source>
</reference>
<comment type="caution">
    <text evidence="1">The sequence shown here is derived from an EMBL/GenBank/DDBJ whole genome shotgun (WGS) entry which is preliminary data.</text>
</comment>
<reference evidence="1" key="2">
    <citation type="submission" date="2020-09" db="EMBL/GenBank/DDBJ databases">
        <authorList>
            <person name="Sun Q."/>
            <person name="Kim S."/>
        </authorList>
    </citation>
    <scope>NUCLEOTIDE SEQUENCE</scope>
    <source>
        <strain evidence="1">KCTC 23224</strain>
    </source>
</reference>
<dbReference type="PANTHER" id="PTHR21666:SF270">
    <property type="entry name" value="MUREIN HYDROLASE ACTIVATOR ENVC"/>
    <property type="match status" value="1"/>
</dbReference>
<dbReference type="GO" id="GO:0004222">
    <property type="term" value="F:metalloendopeptidase activity"/>
    <property type="evidence" value="ECO:0007669"/>
    <property type="project" value="TreeGrafter"/>
</dbReference>
<dbReference type="InterPro" id="IPR011055">
    <property type="entry name" value="Dup_hybrid_motif"/>
</dbReference>
<sequence length="542" mass="62087">MKISTYGYGNVLYLRHTDGQSSVYAHLRNFSPKIMEFMRKEMYFAKKNELEIFPDPDFLPIKRGEIIGNGGNTGSSGGPHLHFEIRDTLDRAIDPFIYRFREVVDNTPPVIYKMAIRPIGMDSRVNGLYQRIEVTPVLEGGTYVVKEPVKVSGKVGIEIHSIDRMDGSTNIFGNPIYELMEDGRPIFKANLQHVDFNKGRFFFSHMTNNRFKRLYKVPNNILEIYEPDSTWSGAITVKPEQRKNISVKAQDFFGNSRTVKMTLLGEEAPFFLGNRNISNTKGTSIKFDGPLMIIETGTSDIGTLAKVWVKSHEMEMAPMYVSNSHRIYKWDMRYGIPEQIDLCTEMVFPSVIAPIPFGEERLIANQQVEITVPEEATLDDLYLRIENQSNRLKINDTDEYLRSPIEILWKEPLGSPDRDRTHVYALNRNGSKSFVGGSWELGNIRFKTRNFGTFVLDTDSNPPSITPIRVTADELRFTIRDDKSGIKDFEALVNGEWVLMRYEHKQNVIWSEKLTKQPFKGEVVLKVRDMAGNEATFKSSIN</sequence>
<accession>A0A8J3CW65</accession>
<evidence type="ECO:0008006" key="3">
    <source>
        <dbReference type="Google" id="ProtNLM"/>
    </source>
</evidence>
<dbReference type="Proteomes" id="UP000642809">
    <property type="component" value="Unassembled WGS sequence"/>
</dbReference>
<evidence type="ECO:0000313" key="1">
    <source>
        <dbReference type="EMBL" id="GHB28312.1"/>
    </source>
</evidence>
<gene>
    <name evidence="1" type="ORF">GCM10008106_06140</name>
</gene>
<organism evidence="1 2">
    <name type="scientific">Mongoliitalea lutea</name>
    <dbReference type="NCBI Taxonomy" id="849756"/>
    <lineage>
        <taxon>Bacteria</taxon>
        <taxon>Pseudomonadati</taxon>
        <taxon>Bacteroidota</taxon>
        <taxon>Cytophagia</taxon>
        <taxon>Cytophagales</taxon>
        <taxon>Cyclobacteriaceae</taxon>
        <taxon>Mongoliitalea</taxon>
    </lineage>
</organism>